<dbReference type="Pfam" id="PF04230">
    <property type="entry name" value="PS_pyruv_trans"/>
    <property type="match status" value="1"/>
</dbReference>
<dbReference type="RefSeq" id="WP_245737653.1">
    <property type="nucleotide sequence ID" value="NZ_FNZQ01000008.1"/>
</dbReference>
<dbReference type="InterPro" id="IPR007345">
    <property type="entry name" value="Polysacch_pyruvyl_Trfase"/>
</dbReference>
<dbReference type="AlphaFoldDB" id="A0A1H7S9X1"/>
<accession>A0A1H7S9X1</accession>
<dbReference type="Proteomes" id="UP000199283">
    <property type="component" value="Unassembled WGS sequence"/>
</dbReference>
<sequence>MKLTYFQGDPPNFGDELNATMWSHLLPAGFFDDDASKLFIGIGSIIQHGYPKDARKIVVGSGYGGYTIKPDVHDGSWDFHFVRGPQTTEALGLNPDLAIADSAILLRQTPLPAPATDIKIGFIPHYESIERGNWKVACDLAGISFIDPTDPPERIIQQILGAKLVITEAMHGAIVADALRTPWIAVRTMHHIHRFKWYDWVKSLDIDYQPAFLFPSNLRESWAVTTGRSGSGPRAKAACTSKLAQPLNNACHHMAARSLQKLAQMRPSLSTDANIERATDQAMSAIDGLIAKYGRKVAFA</sequence>
<name>A0A1H7S9X1_9RHOB</name>
<evidence type="ECO:0000313" key="2">
    <source>
        <dbReference type="EMBL" id="SEL69432.1"/>
    </source>
</evidence>
<feature type="domain" description="Polysaccharide pyruvyl transferase" evidence="1">
    <location>
        <begin position="45"/>
        <end position="187"/>
    </location>
</feature>
<evidence type="ECO:0000259" key="1">
    <source>
        <dbReference type="Pfam" id="PF04230"/>
    </source>
</evidence>
<evidence type="ECO:0000313" key="3">
    <source>
        <dbReference type="Proteomes" id="UP000199283"/>
    </source>
</evidence>
<protein>
    <submittedName>
        <fullName evidence="2">Succinoglycan biosynthesis protein ExoV</fullName>
    </submittedName>
</protein>
<dbReference type="STRING" id="188906.SAMN04488526_3272"/>
<gene>
    <name evidence="2" type="ORF">SAMN04488526_3272</name>
</gene>
<organism evidence="2 3">
    <name type="scientific">Jannaschia helgolandensis</name>
    <dbReference type="NCBI Taxonomy" id="188906"/>
    <lineage>
        <taxon>Bacteria</taxon>
        <taxon>Pseudomonadati</taxon>
        <taxon>Pseudomonadota</taxon>
        <taxon>Alphaproteobacteria</taxon>
        <taxon>Rhodobacterales</taxon>
        <taxon>Roseobacteraceae</taxon>
        <taxon>Jannaschia</taxon>
    </lineage>
</organism>
<proteinExistence type="predicted"/>
<dbReference type="EMBL" id="FNZQ01000008">
    <property type="protein sequence ID" value="SEL69432.1"/>
    <property type="molecule type" value="Genomic_DNA"/>
</dbReference>
<reference evidence="2 3" key="1">
    <citation type="submission" date="2016-10" db="EMBL/GenBank/DDBJ databases">
        <authorList>
            <person name="de Groot N.N."/>
        </authorList>
    </citation>
    <scope>NUCLEOTIDE SEQUENCE [LARGE SCALE GENOMIC DNA]</scope>
    <source>
        <strain evidence="2 3">DSM 14858</strain>
    </source>
</reference>
<keyword evidence="3" id="KW-1185">Reference proteome</keyword>